<accession>A0ABT9EEM0</accession>
<comment type="caution">
    <text evidence="1">The sequence shown here is derived from an EMBL/GenBank/DDBJ whole genome shotgun (WGS) entry which is preliminary data.</text>
</comment>
<name>A0ABT9EEM0_9PROT</name>
<dbReference type="RefSeq" id="WP_305109468.1">
    <property type="nucleotide sequence ID" value="NZ_JAUTWS010000438.1"/>
</dbReference>
<keyword evidence="2" id="KW-1185">Reference proteome</keyword>
<dbReference type="Proteomes" id="UP001243009">
    <property type="component" value="Unassembled WGS sequence"/>
</dbReference>
<evidence type="ECO:0008006" key="3">
    <source>
        <dbReference type="Google" id="ProtNLM"/>
    </source>
</evidence>
<gene>
    <name evidence="1" type="ORF">Q7A36_40690</name>
</gene>
<evidence type="ECO:0000313" key="2">
    <source>
        <dbReference type="Proteomes" id="UP001243009"/>
    </source>
</evidence>
<sequence length="162" mass="17910">MRIVWQTGATSEHQIRRSVQGYAECADTEVLERRVRALNGAGLQDSEIATALNAEGLRTAHGAPLSGGTIHLLRKRWKIRTVKINGVEPNPERWPDGSYSVQGAAIALGVTDQTVFKWLRKGRLVGHQRTKGQPWQIILPEERVAALAGQVRCTNPSRREAS</sequence>
<reference evidence="1 2" key="1">
    <citation type="submission" date="2023-08" db="EMBL/GenBank/DDBJ databases">
        <title>The draft genome sequence of Paracraurococcus sp. LOR1-02.</title>
        <authorList>
            <person name="Kingkaew E."/>
            <person name="Tanasupawat S."/>
        </authorList>
    </citation>
    <scope>NUCLEOTIDE SEQUENCE [LARGE SCALE GENOMIC DNA]</scope>
    <source>
        <strain evidence="1 2">LOR1-02</strain>
    </source>
</reference>
<organism evidence="1 2">
    <name type="scientific">Paracraurococcus lichenis</name>
    <dbReference type="NCBI Taxonomy" id="3064888"/>
    <lineage>
        <taxon>Bacteria</taxon>
        <taxon>Pseudomonadati</taxon>
        <taxon>Pseudomonadota</taxon>
        <taxon>Alphaproteobacteria</taxon>
        <taxon>Acetobacterales</taxon>
        <taxon>Roseomonadaceae</taxon>
        <taxon>Paracraurococcus</taxon>
    </lineage>
</organism>
<dbReference type="EMBL" id="JAUTWS010000438">
    <property type="protein sequence ID" value="MDO9714658.1"/>
    <property type="molecule type" value="Genomic_DNA"/>
</dbReference>
<protein>
    <recommendedName>
        <fullName evidence="3">Helix-turn-helix domain-containing protein</fullName>
    </recommendedName>
</protein>
<proteinExistence type="predicted"/>
<evidence type="ECO:0000313" key="1">
    <source>
        <dbReference type="EMBL" id="MDO9714658.1"/>
    </source>
</evidence>